<evidence type="ECO:0000313" key="8">
    <source>
        <dbReference type="EMBL" id="VTR29422.1"/>
    </source>
</evidence>
<feature type="transmembrane region" description="Helical" evidence="7">
    <location>
        <begin position="23"/>
        <end position="44"/>
    </location>
</feature>
<feature type="transmembrane region" description="Helical" evidence="7">
    <location>
        <begin position="124"/>
        <end position="148"/>
    </location>
</feature>
<dbReference type="GO" id="GO:0005886">
    <property type="term" value="C:plasma membrane"/>
    <property type="evidence" value="ECO:0007669"/>
    <property type="project" value="UniProtKB-SubCell"/>
</dbReference>
<proteinExistence type="inferred from homology"/>
<organism evidence="8">
    <name type="scientific">Serratia fonticola</name>
    <dbReference type="NCBI Taxonomy" id="47917"/>
    <lineage>
        <taxon>Bacteria</taxon>
        <taxon>Pseudomonadati</taxon>
        <taxon>Pseudomonadota</taxon>
        <taxon>Gammaproteobacteria</taxon>
        <taxon>Enterobacterales</taxon>
        <taxon>Yersiniaceae</taxon>
        <taxon>Serratia</taxon>
    </lineage>
</organism>
<evidence type="ECO:0000256" key="1">
    <source>
        <dbReference type="ARBA" id="ARBA00004429"/>
    </source>
</evidence>
<keyword evidence="4 7" id="KW-0812">Transmembrane</keyword>
<evidence type="ECO:0000256" key="5">
    <source>
        <dbReference type="ARBA" id="ARBA00022989"/>
    </source>
</evidence>
<evidence type="ECO:0000256" key="7">
    <source>
        <dbReference type="HAMAP-Rule" id="MF_01067"/>
    </source>
</evidence>
<feature type="transmembrane region" description="Helical" evidence="7">
    <location>
        <begin position="225"/>
        <end position="247"/>
    </location>
</feature>
<protein>
    <recommendedName>
        <fullName evidence="7">UPF0259 membrane protein NCTC12965_02875</fullName>
    </recommendedName>
</protein>
<name>A0A4U9UD49_SERFO</name>
<dbReference type="Pfam" id="PF06790">
    <property type="entry name" value="UPF0259"/>
    <property type="match status" value="1"/>
</dbReference>
<dbReference type="NCBIfam" id="NF002774">
    <property type="entry name" value="PRK02868.1"/>
    <property type="match status" value="1"/>
</dbReference>
<gene>
    <name evidence="8" type="primary">yciC</name>
    <name evidence="8" type="ORF">NCTC12965_02875</name>
</gene>
<dbReference type="InterPro" id="IPR009627">
    <property type="entry name" value="UPF0259"/>
</dbReference>
<dbReference type="AlphaFoldDB" id="A0A4U9UD49"/>
<feature type="transmembrane region" description="Helical" evidence="7">
    <location>
        <begin position="154"/>
        <end position="176"/>
    </location>
</feature>
<evidence type="ECO:0000256" key="3">
    <source>
        <dbReference type="ARBA" id="ARBA00022475"/>
    </source>
</evidence>
<evidence type="ECO:0000256" key="6">
    <source>
        <dbReference type="ARBA" id="ARBA00023136"/>
    </source>
</evidence>
<keyword evidence="3 7" id="KW-1003">Cell membrane</keyword>
<dbReference type="EMBL" id="CABEEZ010000065">
    <property type="protein sequence ID" value="VTR29422.1"/>
    <property type="molecule type" value="Genomic_DNA"/>
</dbReference>
<comment type="subcellular location">
    <subcellularLocation>
        <location evidence="1">Cell inner membrane</location>
        <topology evidence="1">Multi-pass membrane protein</topology>
    </subcellularLocation>
    <subcellularLocation>
        <location evidence="7">Cell membrane</location>
        <topology evidence="7">Multi-pass membrane protein</topology>
    </subcellularLocation>
</comment>
<comment type="similarity">
    <text evidence="2 7">Belongs to the UPF0259 family.</text>
</comment>
<evidence type="ECO:0000256" key="4">
    <source>
        <dbReference type="ARBA" id="ARBA00022692"/>
    </source>
</evidence>
<accession>A0A4U9UD49</accession>
<feature type="transmembrane region" description="Helical" evidence="7">
    <location>
        <begin position="197"/>
        <end position="219"/>
    </location>
</feature>
<keyword evidence="5 7" id="KW-1133">Transmembrane helix</keyword>
<dbReference type="HAMAP" id="MF_01067">
    <property type="entry name" value="UPF0259"/>
    <property type="match status" value="1"/>
</dbReference>
<reference evidence="8" key="1">
    <citation type="submission" date="2019-05" db="EMBL/GenBank/DDBJ databases">
        <authorList>
            <consortium name="Pathogen Informatics"/>
        </authorList>
    </citation>
    <scope>NUCLEOTIDE SEQUENCE [LARGE SCALE GENOMIC DNA]</scope>
    <source>
        <strain evidence="8">NCTC12965</strain>
    </source>
</reference>
<keyword evidence="6 7" id="KW-0472">Membrane</keyword>
<evidence type="ECO:0000256" key="2">
    <source>
        <dbReference type="ARBA" id="ARBA00005633"/>
    </source>
</evidence>
<feature type="transmembrane region" description="Helical" evidence="7">
    <location>
        <begin position="89"/>
        <end position="112"/>
    </location>
</feature>
<sequence>MPSMPITANTLYRDSFNFFRNQVASIVLLALLTAFISVLLNQAFSPDIEQLKILTATESDLASNAGAGMGIQEIIQQMTPEQQMVLLKVSAAATISALVGNVLLVGGMLTLIRLVSEGQRTSALRAIGISAPLLPRLLLLLFVCTLLTQLGLTLFVVPGVIMAISFSLAPVISVADGKGMFASLKLSCKLAFANARVIVPAMMLWLAAKLLVLFMVSHLSVLTPHVASVVLTALSNLVSALLLIYLFRLYMLLRDTAPASGVSLDKR</sequence>